<dbReference type="SMART" id="SM01038">
    <property type="entry name" value="Bgal_small_N"/>
    <property type="match status" value="1"/>
</dbReference>
<dbReference type="PRINTS" id="PR00132">
    <property type="entry name" value="GLHYDRLASE2"/>
</dbReference>
<dbReference type="GO" id="GO:0009341">
    <property type="term" value="C:beta-galactosidase complex"/>
    <property type="evidence" value="ECO:0007669"/>
    <property type="project" value="InterPro"/>
</dbReference>
<organism evidence="9 10">
    <name type="scientific">Salana multivorans</name>
    <dbReference type="NCBI Taxonomy" id="120377"/>
    <lineage>
        <taxon>Bacteria</taxon>
        <taxon>Bacillati</taxon>
        <taxon>Actinomycetota</taxon>
        <taxon>Actinomycetes</taxon>
        <taxon>Micrococcales</taxon>
        <taxon>Beutenbergiaceae</taxon>
        <taxon>Salana</taxon>
    </lineage>
</organism>
<feature type="domain" description="Beta galactosidase small chain/" evidence="8">
    <location>
        <begin position="749"/>
        <end position="1026"/>
    </location>
</feature>
<dbReference type="Pfam" id="PF02929">
    <property type="entry name" value="Bgal_small_N"/>
    <property type="match status" value="1"/>
</dbReference>
<dbReference type="InterPro" id="IPR013783">
    <property type="entry name" value="Ig-like_fold"/>
</dbReference>
<dbReference type="InterPro" id="IPR006104">
    <property type="entry name" value="Glyco_hydro_2_N"/>
</dbReference>
<evidence type="ECO:0000256" key="4">
    <source>
        <dbReference type="ARBA" id="ARBA00022801"/>
    </source>
</evidence>
<evidence type="ECO:0000256" key="5">
    <source>
        <dbReference type="ARBA" id="ARBA00023295"/>
    </source>
</evidence>
<dbReference type="PANTHER" id="PTHR46323">
    <property type="entry name" value="BETA-GALACTOSIDASE"/>
    <property type="match status" value="1"/>
</dbReference>
<evidence type="ECO:0000256" key="7">
    <source>
        <dbReference type="SAM" id="MobiDB-lite"/>
    </source>
</evidence>
<feature type="region of interest" description="Disordered" evidence="7">
    <location>
        <begin position="1"/>
        <end position="35"/>
    </location>
</feature>
<dbReference type="InterPro" id="IPR014718">
    <property type="entry name" value="GH-type_carb-bd"/>
</dbReference>
<dbReference type="InterPro" id="IPR036156">
    <property type="entry name" value="Beta-gal/glucu_dom_sf"/>
</dbReference>
<dbReference type="PANTHER" id="PTHR46323:SF2">
    <property type="entry name" value="BETA-GALACTOSIDASE"/>
    <property type="match status" value="1"/>
</dbReference>
<evidence type="ECO:0000256" key="2">
    <source>
        <dbReference type="ARBA" id="ARBA00007401"/>
    </source>
</evidence>
<dbReference type="InterPro" id="IPR004199">
    <property type="entry name" value="B-gal_small/dom_5"/>
</dbReference>
<dbReference type="Proteomes" id="UP000275356">
    <property type="component" value="Unassembled WGS sequence"/>
</dbReference>
<evidence type="ECO:0000256" key="6">
    <source>
        <dbReference type="ARBA" id="ARBA00032230"/>
    </source>
</evidence>
<keyword evidence="10" id="KW-1185">Reference proteome</keyword>
<dbReference type="InterPro" id="IPR011013">
    <property type="entry name" value="Gal_mutarotase_sf_dom"/>
</dbReference>
<dbReference type="InterPro" id="IPR017853">
    <property type="entry name" value="GH"/>
</dbReference>
<keyword evidence="5" id="KW-0326">Glycosidase</keyword>
<keyword evidence="4" id="KW-0378">Hydrolase</keyword>
<dbReference type="SUPFAM" id="SSF74650">
    <property type="entry name" value="Galactose mutarotase-like"/>
    <property type="match status" value="1"/>
</dbReference>
<protein>
    <recommendedName>
        <fullName evidence="3">beta-galactosidase</fullName>
        <ecNumber evidence="3">3.2.1.23</ecNumber>
    </recommendedName>
    <alternativeName>
        <fullName evidence="6">Lactase</fullName>
    </alternativeName>
</protein>
<evidence type="ECO:0000313" key="9">
    <source>
        <dbReference type="EMBL" id="ROR93732.1"/>
    </source>
</evidence>
<comment type="caution">
    <text evidence="9">The sequence shown here is derived from an EMBL/GenBank/DDBJ whole genome shotgun (WGS) entry which is preliminary data.</text>
</comment>
<dbReference type="OrthoDB" id="9762066at2"/>
<dbReference type="Gene3D" id="2.70.98.10">
    <property type="match status" value="1"/>
</dbReference>
<dbReference type="InterPro" id="IPR006101">
    <property type="entry name" value="Glyco_hydro_2"/>
</dbReference>
<dbReference type="GO" id="GO:0005990">
    <property type="term" value="P:lactose catabolic process"/>
    <property type="evidence" value="ECO:0007669"/>
    <property type="project" value="TreeGrafter"/>
</dbReference>
<dbReference type="InterPro" id="IPR006103">
    <property type="entry name" value="Glyco_hydro_2_cat"/>
</dbReference>
<comment type="catalytic activity">
    <reaction evidence="1">
        <text>Hydrolysis of terminal non-reducing beta-D-galactose residues in beta-D-galactosides.</text>
        <dbReference type="EC" id="3.2.1.23"/>
    </reaction>
</comment>
<dbReference type="Pfam" id="PF02837">
    <property type="entry name" value="Glyco_hydro_2_N"/>
    <property type="match status" value="1"/>
</dbReference>
<dbReference type="Gene3D" id="2.60.40.10">
    <property type="entry name" value="Immunoglobulins"/>
    <property type="match status" value="2"/>
</dbReference>
<dbReference type="EMBL" id="RKHQ01000002">
    <property type="protein sequence ID" value="ROR93732.1"/>
    <property type="molecule type" value="Genomic_DNA"/>
</dbReference>
<sequence length="1028" mass="111103">MSPLTKPTDTPTHESVTPPRGVRPARFRPPAGASDAGVLDLDGDWRFRLFPEALTGADPGDAGTDADDPWDVVTVPGHWQLAGAPDSWPYGRPAYTNVLFPIPLDPPRVPRENPTGEYRRVVEVPAEWLATPGRVVLRFEGVDSWFEVALNGEVVAQSHGSRLPTEIDVTDRLRAGENLLAVRVTQWSAYTYVEDQDQWWLSGIFRGVRLEHRPDGGLDHVEVSAEYDHVTGEGTLLVTATDVDGAPVAARVRVPELGIDVETGTGVSVPVEPWSAEVPRLYDAVVSSGAETVTLRIGFRSIAISGGVFRVNGVPVKLRGVNRHEFEPTTGRTVAPEQMLEDVLLMKRHHVNAVRTSHYPPHPHFLDLCDAYGLYVVDENDLETHGFEHAGWRGNPTDDPAWTDVLVDRVTRMVRRDAHHPSIVLWSLGNEAGTGRNLAAMSAAIRRLDPSRPIHYEGDWSCESADVYSRMYAGSGEVELIGRGEEPALADAELDARRRGLPFMQCEYVHAMGNGPGGLTDYDHLFDAHPRLMGGFIWEWKDHGILRREDLDAGTGELIHGYGGDFGETFHDGTFIADGLLLPDRTPSPGMLEAAAVFAPIRIDPVALGGSAGDGDVAGEPDHLLVRNRYAFRDAGHVALRWSLHQGHDVLAAGDVEVDETLAPGEQLLLSPPDDVLELAEAAPGGAPVWWTVRAVQTDAGPDAAWLPEDFELGAGQLRLRSARPASSATEPSTATAALTAEATDDGFRVGPARFDRAGRLLELGGLEVDAERVDAWRAATDNDHARAWDAERSDEDVWAHQGLALLGERIDSAEIVDGELVVTGRAAGPATDVGLAFTRTWRAAGASGVELDLTIVPEGRWTGSLPRLGLLLGVTEPDAAAVEIDWCGLGPEESYADSTKAALGGAWRHRVADWQTRYTHPQENGTRRGVTSATLTLSGGRSLTLTSLATQVGVAEVEGLELTARPWTDRELAAARHPHDLTPDGRLWLHLDAASHGVGTAACGPGVLPNATFRPAPVRLSVRFDLA</sequence>
<dbReference type="GO" id="GO:0004565">
    <property type="term" value="F:beta-galactosidase activity"/>
    <property type="evidence" value="ECO:0007669"/>
    <property type="project" value="UniProtKB-EC"/>
</dbReference>
<evidence type="ECO:0000256" key="1">
    <source>
        <dbReference type="ARBA" id="ARBA00001412"/>
    </source>
</evidence>
<dbReference type="AlphaFoldDB" id="A0A3N2D1T5"/>
<dbReference type="InterPro" id="IPR023230">
    <property type="entry name" value="Glyco_hydro_2_CS"/>
</dbReference>
<dbReference type="Pfam" id="PF02836">
    <property type="entry name" value="Glyco_hydro_2_C"/>
    <property type="match status" value="1"/>
</dbReference>
<dbReference type="Pfam" id="PF16353">
    <property type="entry name" value="LacZ_4"/>
    <property type="match status" value="1"/>
</dbReference>
<evidence type="ECO:0000259" key="8">
    <source>
        <dbReference type="SMART" id="SM01038"/>
    </source>
</evidence>
<evidence type="ECO:0000313" key="10">
    <source>
        <dbReference type="Proteomes" id="UP000275356"/>
    </source>
</evidence>
<reference evidence="9 10" key="1">
    <citation type="submission" date="2018-11" db="EMBL/GenBank/DDBJ databases">
        <title>Sequencing the genomes of 1000 actinobacteria strains.</title>
        <authorList>
            <person name="Klenk H.-P."/>
        </authorList>
    </citation>
    <scope>NUCLEOTIDE SEQUENCE [LARGE SCALE GENOMIC DNA]</scope>
    <source>
        <strain evidence="9 10">DSM 13521</strain>
    </source>
</reference>
<dbReference type="InterPro" id="IPR008979">
    <property type="entry name" value="Galactose-bd-like_sf"/>
</dbReference>
<feature type="compositionally biased region" description="Polar residues" evidence="7">
    <location>
        <begin position="1"/>
        <end position="15"/>
    </location>
</feature>
<dbReference type="EC" id="3.2.1.23" evidence="3"/>
<dbReference type="PROSITE" id="PS00719">
    <property type="entry name" value="GLYCOSYL_HYDROL_F2_1"/>
    <property type="match status" value="1"/>
</dbReference>
<comment type="similarity">
    <text evidence="2">Belongs to the glycosyl hydrolase 2 family.</text>
</comment>
<gene>
    <name evidence="9" type="ORF">EDD28_3154</name>
</gene>
<dbReference type="Gene3D" id="3.20.20.80">
    <property type="entry name" value="Glycosidases"/>
    <property type="match status" value="1"/>
</dbReference>
<dbReference type="SUPFAM" id="SSF51445">
    <property type="entry name" value="(Trans)glycosidases"/>
    <property type="match status" value="1"/>
</dbReference>
<dbReference type="InterPro" id="IPR032312">
    <property type="entry name" value="LacZ_4"/>
</dbReference>
<evidence type="ECO:0000256" key="3">
    <source>
        <dbReference type="ARBA" id="ARBA00012756"/>
    </source>
</evidence>
<accession>A0A3N2D1T5</accession>
<dbReference type="InterPro" id="IPR050347">
    <property type="entry name" value="Bact_Beta-galactosidase"/>
</dbReference>
<name>A0A3N2D1T5_9MICO</name>
<dbReference type="RefSeq" id="WP_123740644.1">
    <property type="nucleotide sequence ID" value="NZ_RKHQ01000002.1"/>
</dbReference>
<dbReference type="SUPFAM" id="SSF49303">
    <property type="entry name" value="beta-Galactosidase/glucuronidase domain"/>
    <property type="match status" value="2"/>
</dbReference>
<proteinExistence type="inferred from homology"/>
<dbReference type="Gene3D" id="2.60.120.260">
    <property type="entry name" value="Galactose-binding domain-like"/>
    <property type="match status" value="1"/>
</dbReference>
<dbReference type="GO" id="GO:0030246">
    <property type="term" value="F:carbohydrate binding"/>
    <property type="evidence" value="ECO:0007669"/>
    <property type="project" value="InterPro"/>
</dbReference>
<dbReference type="SUPFAM" id="SSF49785">
    <property type="entry name" value="Galactose-binding domain-like"/>
    <property type="match status" value="1"/>
</dbReference>